<keyword evidence="2" id="KW-1185">Reference proteome</keyword>
<dbReference type="RefSeq" id="XP_040661499.1">
    <property type="nucleotide sequence ID" value="XM_040800616.1"/>
</dbReference>
<organism evidence="1 2">
    <name type="scientific">Drechmeria coniospora</name>
    <name type="common">Nematophagous fungus</name>
    <name type="synonym">Meria coniospora</name>
    <dbReference type="NCBI Taxonomy" id="98403"/>
    <lineage>
        <taxon>Eukaryota</taxon>
        <taxon>Fungi</taxon>
        <taxon>Dikarya</taxon>
        <taxon>Ascomycota</taxon>
        <taxon>Pezizomycotina</taxon>
        <taxon>Sordariomycetes</taxon>
        <taxon>Hypocreomycetidae</taxon>
        <taxon>Hypocreales</taxon>
        <taxon>Ophiocordycipitaceae</taxon>
        <taxon>Drechmeria</taxon>
    </lineage>
</organism>
<comment type="caution">
    <text evidence="1">The sequence shown here is derived from an EMBL/GenBank/DDBJ whole genome shotgun (WGS) entry which is preliminary data.</text>
</comment>
<dbReference type="GeneID" id="63715937"/>
<dbReference type="InParanoid" id="A0A151GYH3"/>
<name>A0A151GYH3_DRECN</name>
<reference evidence="1 2" key="1">
    <citation type="journal article" date="2016" name="Sci. Rep.">
        <title>Insights into Adaptations to a Near-Obligate Nematode Endoparasitic Lifestyle from the Finished Genome of Drechmeria coniospora.</title>
        <authorList>
            <person name="Zhang L."/>
            <person name="Zhou Z."/>
            <person name="Guo Q."/>
            <person name="Fokkens L."/>
            <person name="Miskei M."/>
            <person name="Pocsi I."/>
            <person name="Zhang W."/>
            <person name="Chen M."/>
            <person name="Wang L."/>
            <person name="Sun Y."/>
            <person name="Donzelli B.G."/>
            <person name="Gibson D.M."/>
            <person name="Nelson D.R."/>
            <person name="Luo J.G."/>
            <person name="Rep M."/>
            <person name="Liu H."/>
            <person name="Yang S."/>
            <person name="Wang J."/>
            <person name="Krasnoff S.B."/>
            <person name="Xu Y."/>
            <person name="Molnar I."/>
            <person name="Lin M."/>
        </authorList>
    </citation>
    <scope>NUCLEOTIDE SEQUENCE [LARGE SCALE GENOMIC DNA]</scope>
    <source>
        <strain evidence="1 2">ARSEF 6962</strain>
    </source>
</reference>
<evidence type="ECO:0000313" key="2">
    <source>
        <dbReference type="Proteomes" id="UP000076580"/>
    </source>
</evidence>
<dbReference type="Proteomes" id="UP000076580">
    <property type="component" value="Chromosome 01"/>
</dbReference>
<sequence>MPAANAILDETMRIHSSSSTHIFMRETICSSPLTAKITATINVEYTNTMEHVERGGNEMPGKYKGNDRCAGSVASMQDIEQSLVNIAGYNSGGVNAPCPQGGKMPTRTRAEIKTGMTPALGTVTRITGWQAMVGQACFPQL</sequence>
<protein>
    <submittedName>
        <fullName evidence="1">Uncharacterized protein</fullName>
    </submittedName>
</protein>
<gene>
    <name evidence="1" type="ORF">DCS_03294</name>
</gene>
<accession>A0A151GYH3</accession>
<dbReference type="EMBL" id="LAYC01000001">
    <property type="protein sequence ID" value="KYK62147.1"/>
    <property type="molecule type" value="Genomic_DNA"/>
</dbReference>
<proteinExistence type="predicted"/>
<evidence type="ECO:0000313" key="1">
    <source>
        <dbReference type="EMBL" id="KYK62147.1"/>
    </source>
</evidence>
<dbReference type="AlphaFoldDB" id="A0A151GYH3"/>